<protein>
    <submittedName>
        <fullName evidence="2">Uncharacterized protein</fullName>
    </submittedName>
</protein>
<evidence type="ECO:0000256" key="1">
    <source>
        <dbReference type="SAM" id="Phobius"/>
    </source>
</evidence>
<dbReference type="AlphaFoldDB" id="A0AAX4P3J1"/>
<keyword evidence="1" id="KW-0812">Transmembrane</keyword>
<dbReference type="EMBL" id="CP151503">
    <property type="protein sequence ID" value="WZN60892.1"/>
    <property type="molecule type" value="Genomic_DNA"/>
</dbReference>
<reference evidence="2 3" key="1">
    <citation type="submission" date="2024-03" db="EMBL/GenBank/DDBJ databases">
        <title>Complete genome sequence of the green alga Chloropicon roscoffensis RCC1871.</title>
        <authorList>
            <person name="Lemieux C."/>
            <person name="Pombert J.-F."/>
            <person name="Otis C."/>
            <person name="Turmel M."/>
        </authorList>
    </citation>
    <scope>NUCLEOTIDE SEQUENCE [LARGE SCALE GENOMIC DNA]</scope>
    <source>
        <strain evidence="2 3">RCC1871</strain>
    </source>
</reference>
<evidence type="ECO:0000313" key="2">
    <source>
        <dbReference type="EMBL" id="WZN60892.1"/>
    </source>
</evidence>
<sequence>MEVSVKGKGRCIGCSHRCRDVARARARARCSREDDGTTTTTSRREALVWGVGITTTTALVPRPESARGVEEGAEGAGAMISDTPAAMTFEPEVRNSDVAVFVAGVVPFVWATGEFWRRVLKGEVFGTGRDSVRFDQPFNDNAERAGGRKLTSTALNAAYALFIVAGGSLALALVAFLQAS</sequence>
<keyword evidence="3" id="KW-1185">Reference proteome</keyword>
<accession>A0AAX4P3J1</accession>
<gene>
    <name evidence="2" type="ORF">HKI87_03g24260</name>
</gene>
<evidence type="ECO:0000313" key="3">
    <source>
        <dbReference type="Proteomes" id="UP001472866"/>
    </source>
</evidence>
<keyword evidence="1" id="KW-1133">Transmembrane helix</keyword>
<dbReference type="Proteomes" id="UP001472866">
    <property type="component" value="Chromosome 03"/>
</dbReference>
<feature type="transmembrane region" description="Helical" evidence="1">
    <location>
        <begin position="157"/>
        <end position="177"/>
    </location>
</feature>
<keyword evidence="1" id="KW-0472">Membrane</keyword>
<organism evidence="2 3">
    <name type="scientific">Chloropicon roscoffensis</name>
    <dbReference type="NCBI Taxonomy" id="1461544"/>
    <lineage>
        <taxon>Eukaryota</taxon>
        <taxon>Viridiplantae</taxon>
        <taxon>Chlorophyta</taxon>
        <taxon>Chloropicophyceae</taxon>
        <taxon>Chloropicales</taxon>
        <taxon>Chloropicaceae</taxon>
        <taxon>Chloropicon</taxon>
    </lineage>
</organism>
<proteinExistence type="predicted"/>
<name>A0AAX4P3J1_9CHLO</name>